<comment type="caution">
    <text evidence="3">The sequence shown here is derived from an EMBL/GenBank/DDBJ whole genome shotgun (WGS) entry which is preliminary data.</text>
</comment>
<evidence type="ECO:0000256" key="1">
    <source>
        <dbReference type="SAM" id="MobiDB-lite"/>
    </source>
</evidence>
<gene>
    <name evidence="3" type="ORF">ACH49W_06335</name>
</gene>
<organism evidence="3 4">
    <name type="scientific">Nocardia xishanensis</name>
    <dbReference type="NCBI Taxonomy" id="238964"/>
    <lineage>
        <taxon>Bacteria</taxon>
        <taxon>Bacillati</taxon>
        <taxon>Actinomycetota</taxon>
        <taxon>Actinomycetes</taxon>
        <taxon>Mycobacteriales</taxon>
        <taxon>Nocardiaceae</taxon>
        <taxon>Nocardia</taxon>
    </lineage>
</organism>
<sequence>MPEPTASPGDDKRLWHAQAGDMLDDNYNMPGIVLCALGVVAMACTLTAAGYGYPGWTRLGAIATALLWSLGVGALMIEHRRQQMIELRYGRQGHAPGGLRPVHYSAARRPERLSRPR</sequence>
<keyword evidence="2" id="KW-1133">Transmembrane helix</keyword>
<evidence type="ECO:0000313" key="4">
    <source>
        <dbReference type="Proteomes" id="UP001611415"/>
    </source>
</evidence>
<reference evidence="3 4" key="1">
    <citation type="submission" date="2024-10" db="EMBL/GenBank/DDBJ databases">
        <title>The Natural Products Discovery Center: Release of the First 8490 Sequenced Strains for Exploring Actinobacteria Biosynthetic Diversity.</title>
        <authorList>
            <person name="Kalkreuter E."/>
            <person name="Kautsar S.A."/>
            <person name="Yang D."/>
            <person name="Bader C.D."/>
            <person name="Teijaro C.N."/>
            <person name="Fluegel L."/>
            <person name="Davis C.M."/>
            <person name="Simpson J.R."/>
            <person name="Lauterbach L."/>
            <person name="Steele A.D."/>
            <person name="Gui C."/>
            <person name="Meng S."/>
            <person name="Li G."/>
            <person name="Viehrig K."/>
            <person name="Ye F."/>
            <person name="Su P."/>
            <person name="Kiefer A.F."/>
            <person name="Nichols A."/>
            <person name="Cepeda A.J."/>
            <person name="Yan W."/>
            <person name="Fan B."/>
            <person name="Jiang Y."/>
            <person name="Adhikari A."/>
            <person name="Zheng C.-J."/>
            <person name="Schuster L."/>
            <person name="Cowan T.M."/>
            <person name="Smanski M.J."/>
            <person name="Chevrette M.G."/>
            <person name="De Carvalho L.P.S."/>
            <person name="Shen B."/>
        </authorList>
    </citation>
    <scope>NUCLEOTIDE SEQUENCE [LARGE SCALE GENOMIC DNA]</scope>
    <source>
        <strain evidence="3 4">NPDC019275</strain>
    </source>
</reference>
<feature type="transmembrane region" description="Helical" evidence="2">
    <location>
        <begin position="59"/>
        <end position="77"/>
    </location>
</feature>
<accession>A0ABW7WVX2</accession>
<evidence type="ECO:0000256" key="2">
    <source>
        <dbReference type="SAM" id="Phobius"/>
    </source>
</evidence>
<evidence type="ECO:0000313" key="3">
    <source>
        <dbReference type="EMBL" id="MFI2472979.1"/>
    </source>
</evidence>
<feature type="transmembrane region" description="Helical" evidence="2">
    <location>
        <begin position="32"/>
        <end position="53"/>
    </location>
</feature>
<dbReference type="Proteomes" id="UP001611415">
    <property type="component" value="Unassembled WGS sequence"/>
</dbReference>
<keyword evidence="2" id="KW-0472">Membrane</keyword>
<name>A0ABW7WVX2_9NOCA</name>
<dbReference type="RefSeq" id="WP_357408428.1">
    <property type="nucleotide sequence ID" value="NZ_JBEYCD010000012.1"/>
</dbReference>
<proteinExistence type="predicted"/>
<feature type="region of interest" description="Disordered" evidence="1">
    <location>
        <begin position="98"/>
        <end position="117"/>
    </location>
</feature>
<keyword evidence="4" id="KW-1185">Reference proteome</keyword>
<feature type="compositionally biased region" description="Basic and acidic residues" evidence="1">
    <location>
        <begin position="108"/>
        <end position="117"/>
    </location>
</feature>
<dbReference type="EMBL" id="JBIRYO010000003">
    <property type="protein sequence ID" value="MFI2472979.1"/>
    <property type="molecule type" value="Genomic_DNA"/>
</dbReference>
<keyword evidence="2" id="KW-0812">Transmembrane</keyword>
<evidence type="ECO:0008006" key="5">
    <source>
        <dbReference type="Google" id="ProtNLM"/>
    </source>
</evidence>
<protein>
    <recommendedName>
        <fullName evidence="5">UsfY protein</fullName>
    </recommendedName>
</protein>